<name>A0A8B8HPN4_VANTA</name>
<accession>A0A8B8HPN4</accession>
<dbReference type="GeneID" id="113393740"/>
<reference evidence="2" key="1">
    <citation type="submission" date="2025-08" db="UniProtKB">
        <authorList>
            <consortium name="RefSeq"/>
        </authorList>
    </citation>
    <scope>IDENTIFICATION</scope>
    <source>
        <tissue evidence="2">Whole body</tissue>
    </source>
</reference>
<dbReference type="RefSeq" id="XP_026486550.1">
    <property type="nucleotide sequence ID" value="XM_026630765.2"/>
</dbReference>
<protein>
    <submittedName>
        <fullName evidence="2">Uncharacterized protein LOC113393740</fullName>
    </submittedName>
</protein>
<dbReference type="Proteomes" id="UP001652626">
    <property type="component" value="Chromosome 13"/>
</dbReference>
<gene>
    <name evidence="2" type="primary">LOC113393740</name>
</gene>
<evidence type="ECO:0000313" key="2">
    <source>
        <dbReference type="RefSeq" id="XP_026486550.1"/>
    </source>
</evidence>
<organism evidence="1 2">
    <name type="scientific">Vanessa tameamea</name>
    <name type="common">Kamehameha butterfly</name>
    <dbReference type="NCBI Taxonomy" id="334116"/>
    <lineage>
        <taxon>Eukaryota</taxon>
        <taxon>Metazoa</taxon>
        <taxon>Ecdysozoa</taxon>
        <taxon>Arthropoda</taxon>
        <taxon>Hexapoda</taxon>
        <taxon>Insecta</taxon>
        <taxon>Pterygota</taxon>
        <taxon>Neoptera</taxon>
        <taxon>Endopterygota</taxon>
        <taxon>Lepidoptera</taxon>
        <taxon>Glossata</taxon>
        <taxon>Ditrysia</taxon>
        <taxon>Papilionoidea</taxon>
        <taxon>Nymphalidae</taxon>
        <taxon>Nymphalinae</taxon>
        <taxon>Vanessa</taxon>
    </lineage>
</organism>
<evidence type="ECO:0000313" key="1">
    <source>
        <dbReference type="Proteomes" id="UP001652626"/>
    </source>
</evidence>
<dbReference type="OrthoDB" id="6735508at2759"/>
<proteinExistence type="predicted"/>
<dbReference type="OMA" id="SDRVLQW"/>
<sequence>MPALWQSSQRPMYIRTVWVDGFRHAILTHDDPHFLKLVAKRRRPHSSASCAKSTLSRNISSLSHHDDLRGCLRKLNFVIRNEKYERRVNEEPEIEKLNLSDVENCEEDFIIKASPQPLCDINNFRLNLDTDNNMRAVKSNRTVRTEVKENTELSDRVLQWLDLAGKVNLLTIDNVERMAQPRHSWPEIQKRNLTKSKTATDLRAKEVKQIVDAKTNGNIDRQEFYMPTSANTIENYARQSRNAKSTPRHDTKIKENKKVKDMRASVMETRLKMANERSAVEKQYAEMVSKKLIPDVGKVKKQVHIFMPEALNKKFNSNPSSVTESILSQKS</sequence>
<keyword evidence="1" id="KW-1185">Reference proteome</keyword>
<dbReference type="AlphaFoldDB" id="A0A8B8HPN4"/>